<proteinExistence type="predicted"/>
<accession>A0A934W2D9</accession>
<evidence type="ECO:0000259" key="1">
    <source>
        <dbReference type="Pfam" id="PF01551"/>
    </source>
</evidence>
<dbReference type="CDD" id="cd12797">
    <property type="entry name" value="M23_peptidase"/>
    <property type="match status" value="1"/>
</dbReference>
<evidence type="ECO:0000313" key="2">
    <source>
        <dbReference type="EMBL" id="MBK4346084.1"/>
    </source>
</evidence>
<dbReference type="PANTHER" id="PTHR21666:SF270">
    <property type="entry name" value="MUREIN HYDROLASE ACTIVATOR ENVC"/>
    <property type="match status" value="1"/>
</dbReference>
<organism evidence="2 3">
    <name type="scientific">Lacisediminihabitans changchengi</name>
    <dbReference type="NCBI Taxonomy" id="2787634"/>
    <lineage>
        <taxon>Bacteria</taxon>
        <taxon>Bacillati</taxon>
        <taxon>Actinomycetota</taxon>
        <taxon>Actinomycetes</taxon>
        <taxon>Micrococcales</taxon>
        <taxon>Microbacteriaceae</taxon>
        <taxon>Lacisediminihabitans</taxon>
    </lineage>
</organism>
<dbReference type="GO" id="GO:0004222">
    <property type="term" value="F:metalloendopeptidase activity"/>
    <property type="evidence" value="ECO:0007669"/>
    <property type="project" value="TreeGrafter"/>
</dbReference>
<name>A0A934W2D9_9MICO</name>
<dbReference type="Proteomes" id="UP000636458">
    <property type="component" value="Unassembled WGS sequence"/>
</dbReference>
<dbReference type="PANTHER" id="PTHR21666">
    <property type="entry name" value="PEPTIDASE-RELATED"/>
    <property type="match status" value="1"/>
</dbReference>
<dbReference type="AlphaFoldDB" id="A0A934W2D9"/>
<evidence type="ECO:0000313" key="3">
    <source>
        <dbReference type="Proteomes" id="UP000636458"/>
    </source>
</evidence>
<keyword evidence="3" id="KW-1185">Reference proteome</keyword>
<protein>
    <submittedName>
        <fullName evidence="2">M23 family metallopeptidase</fullName>
    </submittedName>
</protein>
<sequence length="229" mass="23171">MHPAIPARTERALNSVHQVHWLRRGAAILTAAVLAALALSYAVPAAAQSLGAPQSVVEQAAPALQSFTVPAVVSAASVSRDSYGVTTPPPIVWPVPATSPIASGFGPRVSPCAGCSSFHEGVDFDPGFGTPVHSIAAGVVIQATDVSDGALGVHVSIQHVVDGQVVVSVYGHMQVGSVPVQVGDIVAADQQIGLVGDTGASTGAHLHFEIHPGGGDAIDPLPWMHAHLG</sequence>
<dbReference type="Gene3D" id="2.70.70.10">
    <property type="entry name" value="Glucose Permease (Domain IIA)"/>
    <property type="match status" value="1"/>
</dbReference>
<dbReference type="InterPro" id="IPR050570">
    <property type="entry name" value="Cell_wall_metabolism_enzyme"/>
</dbReference>
<dbReference type="RefSeq" id="WP_200554445.1">
    <property type="nucleotide sequence ID" value="NZ_JAEPES010000001.1"/>
</dbReference>
<comment type="caution">
    <text evidence="2">The sequence shown here is derived from an EMBL/GenBank/DDBJ whole genome shotgun (WGS) entry which is preliminary data.</text>
</comment>
<dbReference type="SUPFAM" id="SSF51261">
    <property type="entry name" value="Duplicated hybrid motif"/>
    <property type="match status" value="1"/>
</dbReference>
<dbReference type="Pfam" id="PF01551">
    <property type="entry name" value="Peptidase_M23"/>
    <property type="match status" value="1"/>
</dbReference>
<feature type="domain" description="M23ase beta-sheet core" evidence="1">
    <location>
        <begin position="118"/>
        <end position="220"/>
    </location>
</feature>
<dbReference type="EMBL" id="JAEPES010000001">
    <property type="protein sequence ID" value="MBK4346084.1"/>
    <property type="molecule type" value="Genomic_DNA"/>
</dbReference>
<dbReference type="InterPro" id="IPR011055">
    <property type="entry name" value="Dup_hybrid_motif"/>
</dbReference>
<reference evidence="2" key="1">
    <citation type="submission" date="2021-01" db="EMBL/GenBank/DDBJ databases">
        <title>Lacisediminihabitans sp. nov. strain G11-30, isolated from Antarctic Soil.</title>
        <authorList>
            <person name="Li J."/>
        </authorList>
    </citation>
    <scope>NUCLEOTIDE SEQUENCE</scope>
    <source>
        <strain evidence="2">G11-30</strain>
    </source>
</reference>
<dbReference type="InterPro" id="IPR016047">
    <property type="entry name" value="M23ase_b-sheet_dom"/>
</dbReference>
<gene>
    <name evidence="2" type="ORF">IV501_00420</name>
</gene>